<accession>A0ABR7EWV0</accession>
<proteinExistence type="inferred from homology"/>
<evidence type="ECO:0000313" key="3">
    <source>
        <dbReference type="EMBL" id="MBC5665828.1"/>
    </source>
</evidence>
<organism evidence="3 4">
    <name type="scientific">Dorea hominis</name>
    <dbReference type="NCBI Taxonomy" id="2763040"/>
    <lineage>
        <taxon>Bacteria</taxon>
        <taxon>Bacillati</taxon>
        <taxon>Bacillota</taxon>
        <taxon>Clostridia</taxon>
        <taxon>Lachnospirales</taxon>
        <taxon>Lachnospiraceae</taxon>
        <taxon>Dorea</taxon>
    </lineage>
</organism>
<reference evidence="3 4" key="1">
    <citation type="submission" date="2020-08" db="EMBL/GenBank/DDBJ databases">
        <title>Genome public.</title>
        <authorList>
            <person name="Liu C."/>
            <person name="Sun Q."/>
        </authorList>
    </citation>
    <scope>NUCLEOTIDE SEQUENCE [LARGE SCALE GENOMIC DNA]</scope>
    <source>
        <strain evidence="3 4">NSJ-36</strain>
    </source>
</reference>
<feature type="domain" description="GGDEF" evidence="2">
    <location>
        <begin position="284"/>
        <end position="422"/>
    </location>
</feature>
<dbReference type="EMBL" id="JACOOY010000015">
    <property type="protein sequence ID" value="MBC5665828.1"/>
    <property type="molecule type" value="Genomic_DNA"/>
</dbReference>
<sequence>MIRLRDILAMDIFRNFKIIAGKNGSDREVKTVSVMDAPDIYKWMKGGEFLITSGYVVKDQPEYLAFLIENLDKHGACALGIKLDRFIYEYPQDAIEKANKLNFPIIAIPFEFAFADVINPVLQEVINHQSRILQYSERVHQACTKMVLEDEDISTILSFLEEHIHQEAAFVDTCFDKTYYTKDTAQGGIEETGRYRIHINEEEYGYLVFGSKWNDYDESFRDYYQIAIEQAGTILILKLQKKLTARQIEADYREQFVQDMLTRNISSKEEIINRAMIYNWDFYLGGVVFIVDIDHFKKQYLKHLDENVNRRMMEMMTRVLLISKQRVGQEYAHYVYSKLSDQIVFIITEKYKDEETFRGNLKKLAKEIKDEIARVIPFTATIGIGNYRKDISQIHDSWEEARKAIEIIRSMEREDTVVFYDELGIFKLLSLVSHSAEAKEFEKQYIEKICTYDRKHHTDMMDTFIALVTNGWNLKVTSEKLFIHYNSMKYRYRKLGMILELDLQDQEERLNLELALKLYQMHEK</sequence>
<dbReference type="RefSeq" id="WP_186856027.1">
    <property type="nucleotide sequence ID" value="NZ_JACOOY010000015.1"/>
</dbReference>
<name>A0ABR7EWV0_9FIRM</name>
<dbReference type="PANTHER" id="PTHR33744:SF1">
    <property type="entry name" value="DNA-BINDING TRANSCRIPTIONAL ACTIVATOR ADER"/>
    <property type="match status" value="1"/>
</dbReference>
<evidence type="ECO:0000256" key="1">
    <source>
        <dbReference type="ARBA" id="ARBA00006754"/>
    </source>
</evidence>
<dbReference type="InterPro" id="IPR000160">
    <property type="entry name" value="GGDEF_dom"/>
</dbReference>
<dbReference type="InterPro" id="IPR025736">
    <property type="entry name" value="PucR_C-HTH_dom"/>
</dbReference>
<comment type="caution">
    <text evidence="3">The sequence shown here is derived from an EMBL/GenBank/DDBJ whole genome shotgun (WGS) entry which is preliminary data.</text>
</comment>
<keyword evidence="4" id="KW-1185">Reference proteome</keyword>
<dbReference type="Proteomes" id="UP000647235">
    <property type="component" value="Unassembled WGS sequence"/>
</dbReference>
<dbReference type="PROSITE" id="PS50887">
    <property type="entry name" value="GGDEF"/>
    <property type="match status" value="1"/>
</dbReference>
<dbReference type="InterPro" id="IPR012914">
    <property type="entry name" value="PucR_dom"/>
</dbReference>
<dbReference type="InterPro" id="IPR051448">
    <property type="entry name" value="CdaR-like_regulators"/>
</dbReference>
<dbReference type="Pfam" id="PF13556">
    <property type="entry name" value="HTH_30"/>
    <property type="match status" value="1"/>
</dbReference>
<comment type="similarity">
    <text evidence="1">Belongs to the CdaR family.</text>
</comment>
<dbReference type="Pfam" id="PF17853">
    <property type="entry name" value="GGDEF_2"/>
    <property type="match status" value="1"/>
</dbReference>
<dbReference type="InterPro" id="IPR041522">
    <property type="entry name" value="CdaR_GGDEF"/>
</dbReference>
<gene>
    <name evidence="3" type="ORF">H8S07_11245</name>
</gene>
<dbReference type="Gene3D" id="1.10.10.2840">
    <property type="entry name" value="PucR C-terminal helix-turn-helix domain"/>
    <property type="match status" value="1"/>
</dbReference>
<dbReference type="PANTHER" id="PTHR33744">
    <property type="entry name" value="CARBOHYDRATE DIACID REGULATOR"/>
    <property type="match status" value="1"/>
</dbReference>
<dbReference type="InterPro" id="IPR042070">
    <property type="entry name" value="PucR_C-HTH_sf"/>
</dbReference>
<evidence type="ECO:0000259" key="2">
    <source>
        <dbReference type="PROSITE" id="PS50887"/>
    </source>
</evidence>
<evidence type="ECO:0000313" key="4">
    <source>
        <dbReference type="Proteomes" id="UP000647235"/>
    </source>
</evidence>
<protein>
    <submittedName>
        <fullName evidence="3">PucR family transcriptional regulator ligand-binding domain-containing protein</fullName>
    </submittedName>
</protein>
<dbReference type="Pfam" id="PF07905">
    <property type="entry name" value="PucR"/>
    <property type="match status" value="1"/>
</dbReference>